<reference evidence="2 3" key="1">
    <citation type="submission" date="2023-04" db="EMBL/GenBank/DDBJ databases">
        <title>Ectobacillus antri isolated from activated sludge.</title>
        <authorList>
            <person name="Yan P."/>
            <person name="Liu X."/>
        </authorList>
    </citation>
    <scope>NUCLEOTIDE SEQUENCE [LARGE SCALE GENOMIC DNA]</scope>
    <source>
        <strain evidence="2 3">C18H</strain>
    </source>
</reference>
<proteinExistence type="predicted"/>
<name>A0ABT6H888_9BACI</name>
<dbReference type="Proteomes" id="UP001218246">
    <property type="component" value="Unassembled WGS sequence"/>
</dbReference>
<protein>
    <submittedName>
        <fullName evidence="2">Uncharacterized protein</fullName>
    </submittedName>
</protein>
<feature type="chain" id="PRO_5045174919" evidence="1">
    <location>
        <begin position="32"/>
        <end position="357"/>
    </location>
</feature>
<organism evidence="2 3">
    <name type="scientific">Ectobacillus antri</name>
    <dbReference type="NCBI Taxonomy" id="2486280"/>
    <lineage>
        <taxon>Bacteria</taxon>
        <taxon>Bacillati</taxon>
        <taxon>Bacillota</taxon>
        <taxon>Bacilli</taxon>
        <taxon>Bacillales</taxon>
        <taxon>Bacillaceae</taxon>
        <taxon>Ectobacillus</taxon>
    </lineage>
</organism>
<keyword evidence="1" id="KW-0732">Signal</keyword>
<dbReference type="EMBL" id="JARULN010000029">
    <property type="protein sequence ID" value="MDG5755473.1"/>
    <property type="molecule type" value="Genomic_DNA"/>
</dbReference>
<evidence type="ECO:0000256" key="1">
    <source>
        <dbReference type="SAM" id="SignalP"/>
    </source>
</evidence>
<dbReference type="RefSeq" id="WP_124565965.1">
    <property type="nucleotide sequence ID" value="NZ_JARRRY010000029.1"/>
</dbReference>
<sequence>MVKVSLKGKSMFRKFALITAVALSLGTAVVANPALTEVSAKAASSAKVSPQNFSGSEIDSFLTQMEQYVKLDENEMLVTVNMKAAKKAKVPSEAILVAQKYYEGQNKLFADNSSESAKQQNKKFMKEFEHYFMKKAGDTRKNTNLLSAPSVSEEEYTLDNAPLDYINKQLDKVMKFVKFDSNEIAIFDQQSARAAGIDNKTIQFATEAFERQNQTIQSVEVSAELKSQLSVAKYAYAGCGGGRDNPHACPPRDNLLYRVSVGYAQDWLVDRGYHRTVWYAGGGAPWNDGRDYTKKVSAYNCTGGQFRYQGVLSDGGRNDGYVSVLIQVPEPNPELHTYKAPTAAWAAYVHWWHYEYC</sequence>
<comment type="caution">
    <text evidence="2">The sequence shown here is derived from an EMBL/GenBank/DDBJ whole genome shotgun (WGS) entry which is preliminary data.</text>
</comment>
<evidence type="ECO:0000313" key="2">
    <source>
        <dbReference type="EMBL" id="MDG5755473.1"/>
    </source>
</evidence>
<accession>A0ABT6H888</accession>
<gene>
    <name evidence="2" type="ORF">P6P90_16370</name>
</gene>
<feature type="signal peptide" evidence="1">
    <location>
        <begin position="1"/>
        <end position="31"/>
    </location>
</feature>
<keyword evidence="3" id="KW-1185">Reference proteome</keyword>
<evidence type="ECO:0000313" key="3">
    <source>
        <dbReference type="Proteomes" id="UP001218246"/>
    </source>
</evidence>